<accession>A0A3M2KYE0</accession>
<dbReference type="InterPro" id="IPR036890">
    <property type="entry name" value="HATPase_C_sf"/>
</dbReference>
<dbReference type="Gene3D" id="1.20.5.1930">
    <property type="match status" value="1"/>
</dbReference>
<keyword evidence="6 12" id="KW-0418">Kinase</keyword>
<feature type="transmembrane region" description="Helical" evidence="9">
    <location>
        <begin position="25"/>
        <end position="52"/>
    </location>
</feature>
<keyword evidence="9" id="KW-0472">Membrane</keyword>
<keyword evidence="9" id="KW-1133">Transmembrane helix</keyword>
<dbReference type="Pfam" id="PF07730">
    <property type="entry name" value="HisKA_3"/>
    <property type="match status" value="1"/>
</dbReference>
<evidence type="ECO:0000256" key="8">
    <source>
        <dbReference type="ARBA" id="ARBA00023012"/>
    </source>
</evidence>
<keyword evidence="9" id="KW-0812">Transmembrane</keyword>
<dbReference type="GO" id="GO:0005524">
    <property type="term" value="F:ATP binding"/>
    <property type="evidence" value="ECO:0007669"/>
    <property type="project" value="UniProtKB-KW"/>
</dbReference>
<feature type="domain" description="Signal transduction histidine kinase subgroup 3 dimerisation and phosphoacceptor" evidence="10">
    <location>
        <begin position="222"/>
        <end position="285"/>
    </location>
</feature>
<comment type="catalytic activity">
    <reaction evidence="1">
        <text>ATP + protein L-histidine = ADP + protein N-phospho-L-histidine.</text>
        <dbReference type="EC" id="2.7.13.3"/>
    </reaction>
</comment>
<dbReference type="GO" id="GO:0000155">
    <property type="term" value="F:phosphorelay sensor kinase activity"/>
    <property type="evidence" value="ECO:0007669"/>
    <property type="project" value="InterPro"/>
</dbReference>
<dbReference type="InterPro" id="IPR025828">
    <property type="entry name" value="Put_sensor_dom"/>
</dbReference>
<keyword evidence="7" id="KW-0067">ATP-binding</keyword>
<protein>
    <recommendedName>
        <fullName evidence="2">histidine kinase</fullName>
        <ecNumber evidence="2">2.7.13.3</ecNumber>
    </recommendedName>
</protein>
<dbReference type="InterPro" id="IPR011712">
    <property type="entry name" value="Sig_transdc_His_kin_sub3_dim/P"/>
</dbReference>
<keyword evidence="5" id="KW-0547">Nucleotide-binding</keyword>
<dbReference type="Proteomes" id="UP000279275">
    <property type="component" value="Unassembled WGS sequence"/>
</dbReference>
<name>A0A3M2KYE0_9NOCA</name>
<evidence type="ECO:0000256" key="2">
    <source>
        <dbReference type="ARBA" id="ARBA00012438"/>
    </source>
</evidence>
<feature type="transmembrane region" description="Helical" evidence="9">
    <location>
        <begin position="156"/>
        <end position="179"/>
    </location>
</feature>
<dbReference type="CDD" id="cd16917">
    <property type="entry name" value="HATPase_UhpB-NarQ-NarX-like"/>
    <property type="match status" value="1"/>
</dbReference>
<evidence type="ECO:0000256" key="3">
    <source>
        <dbReference type="ARBA" id="ARBA00022553"/>
    </source>
</evidence>
<evidence type="ECO:0000256" key="5">
    <source>
        <dbReference type="ARBA" id="ARBA00022741"/>
    </source>
</evidence>
<gene>
    <name evidence="12" type="ORF">EBN03_29515</name>
</gene>
<keyword evidence="3" id="KW-0597">Phosphoprotein</keyword>
<evidence type="ECO:0000259" key="10">
    <source>
        <dbReference type="Pfam" id="PF07730"/>
    </source>
</evidence>
<reference evidence="12 13" key="1">
    <citation type="submission" date="2018-10" db="EMBL/GenBank/DDBJ databases">
        <title>Isolation from cow dung.</title>
        <authorList>
            <person name="Ling L."/>
        </authorList>
    </citation>
    <scope>NUCLEOTIDE SEQUENCE [LARGE SCALE GENOMIC DNA]</scope>
    <source>
        <strain evidence="12 13">NEAU-LL90</strain>
    </source>
</reference>
<dbReference type="SUPFAM" id="SSF55874">
    <property type="entry name" value="ATPase domain of HSP90 chaperone/DNA topoisomerase II/histidine kinase"/>
    <property type="match status" value="1"/>
</dbReference>
<dbReference type="AlphaFoldDB" id="A0A3M2KYE0"/>
<feature type="transmembrane region" description="Helical" evidence="9">
    <location>
        <begin position="103"/>
        <end position="136"/>
    </location>
</feature>
<feature type="domain" description="Putative sensor" evidence="11">
    <location>
        <begin position="22"/>
        <end position="181"/>
    </location>
</feature>
<evidence type="ECO:0000259" key="11">
    <source>
        <dbReference type="Pfam" id="PF13796"/>
    </source>
</evidence>
<evidence type="ECO:0000256" key="9">
    <source>
        <dbReference type="SAM" id="Phobius"/>
    </source>
</evidence>
<evidence type="ECO:0000313" key="12">
    <source>
        <dbReference type="EMBL" id="RMI28555.1"/>
    </source>
</evidence>
<dbReference type="InterPro" id="IPR050482">
    <property type="entry name" value="Sensor_HK_TwoCompSys"/>
</dbReference>
<proteinExistence type="predicted"/>
<keyword evidence="4" id="KW-0808">Transferase</keyword>
<evidence type="ECO:0000256" key="1">
    <source>
        <dbReference type="ARBA" id="ARBA00000085"/>
    </source>
</evidence>
<keyword evidence="8" id="KW-0902">Two-component regulatory system</keyword>
<sequence length="409" mass="43667">MSVSVASWWDRVGNGARASATTFGIGLYAIVAVPLLIYTAVACLVGIGFVLVPPQLWVLGRIADSERIRLARELDSPEVPTGRPFRWLPALVADRIVWREVRWVVAMLFVGVVLGAVGLALAVLPVLSFAAIWLWWLFPQGTVRVVANVPITGWASAFTVGIVQTVVTTAVAVVCVPLIARSGMRISEVCLRAGMNQQLAHQITELQRTRSGAVDAHTADLRRIERDLHDGTQAHLVGLAMRLGLAMRVLERDPEAVGPLLEQARDGAEAAMSDLRTVLRTTYPPILADQGLDGAVAAVAARCTVPTHVQIEVSGDIPASVEAAVYFVVAEALTNTARHSGATTARVEVRKIGRYVTVEVHDNGRGGVDESKGTGVAGMRRRLEALDGVLAVDSPLNGPTVLRAACPCE</sequence>
<organism evidence="12 13">
    <name type="scientific">Nocardia stercoris</name>
    <dbReference type="NCBI Taxonomy" id="2483361"/>
    <lineage>
        <taxon>Bacteria</taxon>
        <taxon>Bacillati</taxon>
        <taxon>Actinomycetota</taxon>
        <taxon>Actinomycetes</taxon>
        <taxon>Mycobacteriales</taxon>
        <taxon>Nocardiaceae</taxon>
        <taxon>Nocardia</taxon>
    </lineage>
</organism>
<dbReference type="GO" id="GO:0046983">
    <property type="term" value="F:protein dimerization activity"/>
    <property type="evidence" value="ECO:0007669"/>
    <property type="project" value="InterPro"/>
</dbReference>
<evidence type="ECO:0000256" key="7">
    <source>
        <dbReference type="ARBA" id="ARBA00022840"/>
    </source>
</evidence>
<dbReference type="EC" id="2.7.13.3" evidence="2"/>
<comment type="caution">
    <text evidence="12">The sequence shown here is derived from an EMBL/GenBank/DDBJ whole genome shotgun (WGS) entry which is preliminary data.</text>
</comment>
<evidence type="ECO:0000256" key="4">
    <source>
        <dbReference type="ARBA" id="ARBA00022679"/>
    </source>
</evidence>
<evidence type="ECO:0000313" key="13">
    <source>
        <dbReference type="Proteomes" id="UP000279275"/>
    </source>
</evidence>
<dbReference type="Gene3D" id="3.30.565.10">
    <property type="entry name" value="Histidine kinase-like ATPase, C-terminal domain"/>
    <property type="match status" value="1"/>
</dbReference>
<evidence type="ECO:0000256" key="6">
    <source>
        <dbReference type="ARBA" id="ARBA00022777"/>
    </source>
</evidence>
<dbReference type="GO" id="GO:0016020">
    <property type="term" value="C:membrane"/>
    <property type="evidence" value="ECO:0007669"/>
    <property type="project" value="InterPro"/>
</dbReference>
<dbReference type="Pfam" id="PF13796">
    <property type="entry name" value="Sensor"/>
    <property type="match status" value="1"/>
</dbReference>
<dbReference type="RefSeq" id="WP_122191429.1">
    <property type="nucleotide sequence ID" value="NZ_RFFH01000020.1"/>
</dbReference>
<dbReference type="PANTHER" id="PTHR24421">
    <property type="entry name" value="NITRATE/NITRITE SENSOR PROTEIN NARX-RELATED"/>
    <property type="match status" value="1"/>
</dbReference>
<dbReference type="PANTHER" id="PTHR24421:SF10">
    <property type="entry name" value="NITRATE_NITRITE SENSOR PROTEIN NARQ"/>
    <property type="match status" value="1"/>
</dbReference>
<keyword evidence="13" id="KW-1185">Reference proteome</keyword>
<dbReference type="EMBL" id="RFFH01000020">
    <property type="protein sequence ID" value="RMI28555.1"/>
    <property type="molecule type" value="Genomic_DNA"/>
</dbReference>